<evidence type="ECO:0000313" key="1">
    <source>
        <dbReference type="EMBL" id="KGT89400.1"/>
    </source>
</evidence>
<sequence>MLRDYLKINDSDRLIEQSVLQLKNRGQEEVTEWSIVSANGEQKGRVALFDKLSNRRSYRVSYRIVQTDPQGKIVVDHLTDIL</sequence>
<accession>A0A0A3YRY4</accession>
<keyword evidence="2" id="KW-1185">Reference proteome</keyword>
<proteinExistence type="predicted"/>
<dbReference type="AlphaFoldDB" id="A0A0A3YRY4"/>
<reference evidence="1 2" key="1">
    <citation type="submission" date="2014-10" db="EMBL/GenBank/DDBJ databases">
        <title>Genome sequence of Erwinia typographi M043b.</title>
        <authorList>
            <person name="Chan K.-G."/>
            <person name="Tan W.-S."/>
        </authorList>
    </citation>
    <scope>NUCLEOTIDE SEQUENCE [LARGE SCALE GENOMIC DNA]</scope>
    <source>
        <strain evidence="1 2">M043b</strain>
    </source>
</reference>
<dbReference type="Proteomes" id="UP000030351">
    <property type="component" value="Unassembled WGS sequence"/>
</dbReference>
<name>A0A0A3YRY4_9GAMM</name>
<protein>
    <submittedName>
        <fullName evidence="1">Uncharacterized protein</fullName>
    </submittedName>
</protein>
<dbReference type="OrthoDB" id="6539632at2"/>
<dbReference type="eggNOG" id="ENOG50337FT">
    <property type="taxonomic scope" value="Bacteria"/>
</dbReference>
<evidence type="ECO:0000313" key="2">
    <source>
        <dbReference type="Proteomes" id="UP000030351"/>
    </source>
</evidence>
<dbReference type="EMBL" id="JRUQ01000055">
    <property type="protein sequence ID" value="KGT89400.1"/>
    <property type="molecule type" value="Genomic_DNA"/>
</dbReference>
<dbReference type="RefSeq" id="WP_034896330.1">
    <property type="nucleotide sequence ID" value="NZ_JRUQ01000055.1"/>
</dbReference>
<organism evidence="1 2">
    <name type="scientific">Erwinia typographi</name>
    <dbReference type="NCBI Taxonomy" id="371042"/>
    <lineage>
        <taxon>Bacteria</taxon>
        <taxon>Pseudomonadati</taxon>
        <taxon>Pseudomonadota</taxon>
        <taxon>Gammaproteobacteria</taxon>
        <taxon>Enterobacterales</taxon>
        <taxon>Erwiniaceae</taxon>
        <taxon>Erwinia</taxon>
    </lineage>
</organism>
<comment type="caution">
    <text evidence="1">The sequence shown here is derived from an EMBL/GenBank/DDBJ whole genome shotgun (WGS) entry which is preliminary data.</text>
</comment>
<gene>
    <name evidence="1" type="ORF">NG99_18870</name>
</gene>